<dbReference type="VEuPathDB" id="FungiDB:JI435_432900"/>
<name>A0A7U2EZL1_PHANO</name>
<dbReference type="EMBL" id="CP069028">
    <property type="protein sequence ID" value="QRC95897.1"/>
    <property type="molecule type" value="Genomic_DNA"/>
</dbReference>
<proteinExistence type="predicted"/>
<evidence type="ECO:0000313" key="2">
    <source>
        <dbReference type="Proteomes" id="UP000663193"/>
    </source>
</evidence>
<keyword evidence="2" id="KW-1185">Reference proteome</keyword>
<accession>A0A7U2EZL1</accession>
<dbReference type="AlphaFoldDB" id="A0A7U2EZL1"/>
<reference evidence="2" key="1">
    <citation type="journal article" date="2021" name="BMC Genomics">
        <title>Chromosome-level genome assembly and manually-curated proteome of model necrotroph Parastagonospora nodorum Sn15 reveals a genome-wide trove of candidate effector homologs, and redundancy of virulence-related functions within an accessory chromosome.</title>
        <authorList>
            <person name="Bertazzoni S."/>
            <person name="Jones D.A.B."/>
            <person name="Phan H.T."/>
            <person name="Tan K.-C."/>
            <person name="Hane J.K."/>
        </authorList>
    </citation>
    <scope>NUCLEOTIDE SEQUENCE [LARGE SCALE GENOMIC DNA]</scope>
    <source>
        <strain evidence="2">SN15 / ATCC MYA-4574 / FGSC 10173)</strain>
    </source>
</reference>
<protein>
    <submittedName>
        <fullName evidence="1">Uncharacterized protein</fullName>
    </submittedName>
</protein>
<evidence type="ECO:0000313" key="1">
    <source>
        <dbReference type="EMBL" id="QRC95897.1"/>
    </source>
</evidence>
<gene>
    <name evidence="1" type="ORF">JI435_432900</name>
</gene>
<organism evidence="1 2">
    <name type="scientific">Phaeosphaeria nodorum (strain SN15 / ATCC MYA-4574 / FGSC 10173)</name>
    <name type="common">Glume blotch fungus</name>
    <name type="synonym">Parastagonospora nodorum</name>
    <dbReference type="NCBI Taxonomy" id="321614"/>
    <lineage>
        <taxon>Eukaryota</taxon>
        <taxon>Fungi</taxon>
        <taxon>Dikarya</taxon>
        <taxon>Ascomycota</taxon>
        <taxon>Pezizomycotina</taxon>
        <taxon>Dothideomycetes</taxon>
        <taxon>Pleosporomycetidae</taxon>
        <taxon>Pleosporales</taxon>
        <taxon>Pleosporineae</taxon>
        <taxon>Phaeosphaeriaceae</taxon>
        <taxon>Parastagonospora</taxon>
    </lineage>
</organism>
<sequence>MRMRNSNGRRNLASVDILPLLKICLGKPPGASKFHVTFTDSQALSREGYSTGIGPHIRAGGVYQDTTAMFHPMANKKWRAFVMQYVSSFVVSLNDARTPRCKMGILRDYFYGGERLGYDFLPIINGPLNHNFRSNLPRETRKTWAMSLRTPMLLLISPMTISID</sequence>
<dbReference type="Proteomes" id="UP000663193">
    <property type="component" value="Chromosome 6"/>
</dbReference>